<gene>
    <name evidence="9" type="ORF">VaNZ11_000362</name>
</gene>
<dbReference type="Gene3D" id="3.40.50.300">
    <property type="entry name" value="P-loop containing nucleotide triphosphate hydrolases"/>
    <property type="match status" value="1"/>
</dbReference>
<dbReference type="Proteomes" id="UP001165090">
    <property type="component" value="Unassembled WGS sequence"/>
</dbReference>
<evidence type="ECO:0000313" key="10">
    <source>
        <dbReference type="Proteomes" id="UP001165090"/>
    </source>
</evidence>
<evidence type="ECO:0000256" key="6">
    <source>
        <dbReference type="SAM" id="Coils"/>
    </source>
</evidence>
<dbReference type="Pfam" id="PF00350">
    <property type="entry name" value="Dynamin_N"/>
    <property type="match status" value="1"/>
</dbReference>
<sequence length="1152" mass="122769">MASTASAASGILASTRKSVDSLLAEIGGLLADLTSQECPTEALEDDDNVKARRVIDVELQRFWQSYYELKQRHEENALSVAVLALTKSGKSTLLNALLGMEVLPMNNVPETARICRITHDAAAREPLLRDASGKTLARGEADVRARLEQLNSVARGISESPPPRPCRGLGSAVDDQVAYEAGGSSSTGSNNTGSRGGGLSTVLHISAPLVALEGYVPEFGRVTLLDTPGPNEAGEEQLKFQVERLLERVDCVLYLLDYTKLKTTEEEGLFRRLRAINPQLVARLSSRLFFVINKVDVSETSEGMDADEVRNYVADLVTRQLGGAAAPATGGTGTFSPAPPTAQPHAAPSSDGDAAGHMPYACPPSHSGSGAGATATVGVTAALGTQPPFRLNPEQVLLLSSRNALMSRLVLSGRASPDVVKRFQRLAFGAFGVSGLGAGQRTAAGQAAKQLNDAASCLLDGSGILELESRVLSFLAAHAASVKLLATADDLTRLLAQVRNVALACRSCLRANVAALKEQESGLRAEVDEATAAFEDVRERTDAVQAEVVAEITTHLNTLRSRLFTYIVQTLDTDARAPPPPSPECGPPPTNRWHRVREKFLSMFTASCSTLPPEPQGAGPSLVPEARSRSREELQSLLLELHDDLMGQIHSEVYDFWGVLEFSVARRHSELLSTLNNHLAALSRRVEGAVSETLGVQLVPADIRLHPPSAEQLHSDVQELIEKGIRESTEKHIRVGARTTTERVFRQQQGPQSLCRWGGYWVDVPRTRTVVETYTATVYSLKPDEITYHFVGLVDGAVAASEQALEAYVGALIERQLEAARQQIRDYGDRYLGAMSASLAASSRGAECRSAALDAVEGYLARLENLLSRAEAAQKDAEAAVPGGAAGLMDEVEVYDDVSEEDAYNHERLNTQQQLQDFDEQRQAPPDVVAEAAEEAADLAALLEASCEVVTQAADTPLGRLRDCIPDAAAAAQALFGAVSAEPSSDVECLKDGENAAPLDGWCVDAGVAAAPETDVVVEGYQSVCMTPLSRLNANDLPATETQHDDPDPMQQPKGSQQDDAVQPAAVLEPLGASALLSLSAASAAPSYAAGPFNYERAFEAMSSSEMTGLKTDGQLTEVPLTADGEGTTPLSGSSEDWQLVGEEALNVPDQK</sequence>
<protein>
    <recommendedName>
        <fullName evidence="8">Dynamin N-terminal domain-containing protein</fullName>
    </recommendedName>
</protein>
<comment type="subcellular location">
    <subcellularLocation>
        <location evidence="1">Membrane</location>
    </subcellularLocation>
</comment>
<feature type="domain" description="Dynamin N-terminal" evidence="8">
    <location>
        <begin position="81"/>
        <end position="294"/>
    </location>
</feature>
<keyword evidence="4" id="KW-0342">GTP-binding</keyword>
<evidence type="ECO:0000256" key="1">
    <source>
        <dbReference type="ARBA" id="ARBA00004370"/>
    </source>
</evidence>
<organism evidence="9 10">
    <name type="scientific">Volvox africanus</name>
    <dbReference type="NCBI Taxonomy" id="51714"/>
    <lineage>
        <taxon>Eukaryota</taxon>
        <taxon>Viridiplantae</taxon>
        <taxon>Chlorophyta</taxon>
        <taxon>core chlorophytes</taxon>
        <taxon>Chlorophyceae</taxon>
        <taxon>CS clade</taxon>
        <taxon>Chlamydomonadales</taxon>
        <taxon>Volvocaceae</taxon>
        <taxon>Volvox</taxon>
    </lineage>
</organism>
<feature type="region of interest" description="Disordered" evidence="7">
    <location>
        <begin position="1109"/>
        <end position="1152"/>
    </location>
</feature>
<keyword evidence="3" id="KW-0378">Hydrolase</keyword>
<comment type="caution">
    <text evidence="9">The sequence shown here is derived from an EMBL/GenBank/DDBJ whole genome shotgun (WGS) entry which is preliminary data.</text>
</comment>
<dbReference type="InterPro" id="IPR045063">
    <property type="entry name" value="Dynamin_N"/>
</dbReference>
<keyword evidence="6" id="KW-0175">Coiled coil</keyword>
<dbReference type="InterPro" id="IPR027094">
    <property type="entry name" value="Mitofusin_fam"/>
</dbReference>
<dbReference type="SUPFAM" id="SSF52540">
    <property type="entry name" value="P-loop containing nucleoside triphosphate hydrolases"/>
    <property type="match status" value="1"/>
</dbReference>
<dbReference type="InterPro" id="IPR027417">
    <property type="entry name" value="P-loop_NTPase"/>
</dbReference>
<dbReference type="PANTHER" id="PTHR10465">
    <property type="entry name" value="TRANSMEMBRANE GTPASE FZO1"/>
    <property type="match status" value="1"/>
</dbReference>
<evidence type="ECO:0000259" key="8">
    <source>
        <dbReference type="Pfam" id="PF00350"/>
    </source>
</evidence>
<feature type="region of interest" description="Disordered" evidence="7">
    <location>
        <begin position="327"/>
        <end position="358"/>
    </location>
</feature>
<feature type="coiled-coil region" evidence="6">
    <location>
        <begin position="853"/>
        <end position="880"/>
    </location>
</feature>
<proteinExistence type="predicted"/>
<evidence type="ECO:0000256" key="7">
    <source>
        <dbReference type="SAM" id="MobiDB-lite"/>
    </source>
</evidence>
<name>A0ABQ5RNM6_9CHLO</name>
<evidence type="ECO:0000256" key="5">
    <source>
        <dbReference type="ARBA" id="ARBA00023136"/>
    </source>
</evidence>
<evidence type="ECO:0000256" key="3">
    <source>
        <dbReference type="ARBA" id="ARBA00022801"/>
    </source>
</evidence>
<keyword evidence="5" id="KW-0472">Membrane</keyword>
<reference evidence="9 10" key="1">
    <citation type="journal article" date="2023" name="IScience">
        <title>Expanded male sex-determining region conserved during the evolution of homothallism in the green alga Volvox.</title>
        <authorList>
            <person name="Yamamoto K."/>
            <person name="Matsuzaki R."/>
            <person name="Mahakham W."/>
            <person name="Heman W."/>
            <person name="Sekimoto H."/>
            <person name="Kawachi M."/>
            <person name="Minakuchi Y."/>
            <person name="Toyoda A."/>
            <person name="Nozaki H."/>
        </authorList>
    </citation>
    <scope>NUCLEOTIDE SEQUENCE [LARGE SCALE GENOMIC DNA]</scope>
    <source>
        <strain evidence="9 10">NIES-4468</strain>
    </source>
</reference>
<feature type="region of interest" description="Disordered" evidence="7">
    <location>
        <begin position="1037"/>
        <end position="1062"/>
    </location>
</feature>
<dbReference type="EMBL" id="BSDZ01000003">
    <property type="protein sequence ID" value="GLI58627.1"/>
    <property type="molecule type" value="Genomic_DNA"/>
</dbReference>
<evidence type="ECO:0000256" key="2">
    <source>
        <dbReference type="ARBA" id="ARBA00022741"/>
    </source>
</evidence>
<evidence type="ECO:0000313" key="9">
    <source>
        <dbReference type="EMBL" id="GLI58627.1"/>
    </source>
</evidence>
<keyword evidence="2" id="KW-0547">Nucleotide-binding</keyword>
<accession>A0ABQ5RNM6</accession>
<dbReference type="PANTHER" id="PTHR10465:SF0">
    <property type="entry name" value="SARCALUMENIN"/>
    <property type="match status" value="1"/>
</dbReference>
<evidence type="ECO:0000256" key="4">
    <source>
        <dbReference type="ARBA" id="ARBA00023134"/>
    </source>
</evidence>
<keyword evidence="10" id="KW-1185">Reference proteome</keyword>